<dbReference type="EMBL" id="JALNMJ010000036">
    <property type="protein sequence ID" value="MCK7615968.1"/>
    <property type="molecule type" value="Genomic_DNA"/>
</dbReference>
<evidence type="ECO:0000313" key="12">
    <source>
        <dbReference type="Proteomes" id="UP001431221"/>
    </source>
</evidence>
<proteinExistence type="inferred from homology"/>
<reference evidence="11" key="1">
    <citation type="submission" date="2022-04" db="EMBL/GenBank/DDBJ databases">
        <title>Roseibium sp. CAU 1639 isolated from mud.</title>
        <authorList>
            <person name="Kim W."/>
        </authorList>
    </citation>
    <scope>NUCLEOTIDE SEQUENCE</scope>
    <source>
        <strain evidence="11">CAU 1639</strain>
    </source>
</reference>
<accession>A0ABT0H2Q8</accession>
<evidence type="ECO:0000256" key="5">
    <source>
        <dbReference type="ARBA" id="ARBA00022692"/>
    </source>
</evidence>
<comment type="caution">
    <text evidence="11">The sequence shown here is derived from an EMBL/GenBank/DDBJ whole genome shotgun (WGS) entry which is preliminary data.</text>
</comment>
<comment type="function">
    <text evidence="9">Part of the tripartite ATP-independent periplasmic (TRAP) transport system.</text>
</comment>
<keyword evidence="3" id="KW-1003">Cell membrane</keyword>
<keyword evidence="5 9" id="KW-0812">Transmembrane</keyword>
<feature type="domain" description="Tripartite ATP-independent periplasmic transporters DctQ component" evidence="10">
    <location>
        <begin position="25"/>
        <end position="154"/>
    </location>
</feature>
<organism evidence="11 12">
    <name type="scientific">Roseibium sediminicola</name>
    <dbReference type="NCBI Taxonomy" id="2933272"/>
    <lineage>
        <taxon>Bacteria</taxon>
        <taxon>Pseudomonadati</taxon>
        <taxon>Pseudomonadota</taxon>
        <taxon>Alphaproteobacteria</taxon>
        <taxon>Hyphomicrobiales</taxon>
        <taxon>Stappiaceae</taxon>
        <taxon>Roseibium</taxon>
    </lineage>
</organism>
<gene>
    <name evidence="11" type="ORF">M0H32_27740</name>
</gene>
<evidence type="ECO:0000256" key="7">
    <source>
        <dbReference type="ARBA" id="ARBA00023136"/>
    </source>
</evidence>
<dbReference type="Pfam" id="PF04290">
    <property type="entry name" value="DctQ"/>
    <property type="match status" value="1"/>
</dbReference>
<keyword evidence="6 9" id="KW-1133">Transmembrane helix</keyword>
<dbReference type="Proteomes" id="UP001431221">
    <property type="component" value="Unassembled WGS sequence"/>
</dbReference>
<sequence>MKALSFPLLALAWIAALLFLLAGGMLTYEVAARYLFVAPTIWAAELSQLCLIWGTLIAMPWLLAANRHIAVDVLTERLNRTGRRLCQGLAMAAITAFSAVVAWKGGGIFYDSFERGRTTGSMLDLPTWISELAVPVGFALLFLQALVELGKVLRGIEPGDTGKHGGVET</sequence>
<dbReference type="PANTHER" id="PTHR35011:SF10">
    <property type="entry name" value="TRAP TRANSPORTER SMALL PERMEASE PROTEIN"/>
    <property type="match status" value="1"/>
</dbReference>
<evidence type="ECO:0000313" key="11">
    <source>
        <dbReference type="EMBL" id="MCK7615968.1"/>
    </source>
</evidence>
<feature type="transmembrane region" description="Helical" evidence="9">
    <location>
        <begin position="85"/>
        <end position="105"/>
    </location>
</feature>
<evidence type="ECO:0000259" key="10">
    <source>
        <dbReference type="Pfam" id="PF04290"/>
    </source>
</evidence>
<evidence type="ECO:0000256" key="1">
    <source>
        <dbReference type="ARBA" id="ARBA00004429"/>
    </source>
</evidence>
<feature type="transmembrane region" description="Helical" evidence="9">
    <location>
        <begin position="125"/>
        <end position="147"/>
    </location>
</feature>
<comment type="similarity">
    <text evidence="8 9">Belongs to the TRAP transporter small permease family.</text>
</comment>
<evidence type="ECO:0000256" key="4">
    <source>
        <dbReference type="ARBA" id="ARBA00022519"/>
    </source>
</evidence>
<evidence type="ECO:0000256" key="3">
    <source>
        <dbReference type="ARBA" id="ARBA00022475"/>
    </source>
</evidence>
<dbReference type="PANTHER" id="PTHR35011">
    <property type="entry name" value="2,3-DIKETO-L-GULONATE TRAP TRANSPORTER SMALL PERMEASE PROTEIN YIAM"/>
    <property type="match status" value="1"/>
</dbReference>
<dbReference type="RefSeq" id="WP_248159879.1">
    <property type="nucleotide sequence ID" value="NZ_JALNMJ010000036.1"/>
</dbReference>
<evidence type="ECO:0000256" key="9">
    <source>
        <dbReference type="RuleBase" id="RU369079"/>
    </source>
</evidence>
<dbReference type="InterPro" id="IPR007387">
    <property type="entry name" value="TRAP_DctQ"/>
</dbReference>
<protein>
    <recommendedName>
        <fullName evidence="9">TRAP transporter small permease protein</fullName>
    </recommendedName>
</protein>
<comment type="caution">
    <text evidence="9">Lacks conserved residue(s) required for the propagation of feature annotation.</text>
</comment>
<evidence type="ECO:0000256" key="6">
    <source>
        <dbReference type="ARBA" id="ARBA00022989"/>
    </source>
</evidence>
<comment type="subcellular location">
    <subcellularLocation>
        <location evidence="1 9">Cell inner membrane</location>
        <topology evidence="1 9">Multi-pass membrane protein</topology>
    </subcellularLocation>
</comment>
<keyword evidence="2 9" id="KW-0813">Transport</keyword>
<feature type="transmembrane region" description="Helical" evidence="9">
    <location>
        <begin position="41"/>
        <end position="64"/>
    </location>
</feature>
<dbReference type="InterPro" id="IPR055348">
    <property type="entry name" value="DctQ"/>
</dbReference>
<comment type="subunit">
    <text evidence="9">The complex comprises the extracytoplasmic solute receptor protein and the two transmembrane proteins.</text>
</comment>
<evidence type="ECO:0000256" key="8">
    <source>
        <dbReference type="ARBA" id="ARBA00038436"/>
    </source>
</evidence>
<keyword evidence="7 9" id="KW-0472">Membrane</keyword>
<keyword evidence="4 9" id="KW-0997">Cell inner membrane</keyword>
<name>A0ABT0H2Q8_9HYPH</name>
<evidence type="ECO:0000256" key="2">
    <source>
        <dbReference type="ARBA" id="ARBA00022448"/>
    </source>
</evidence>
<keyword evidence="12" id="KW-1185">Reference proteome</keyword>